<keyword evidence="3" id="KW-1185">Reference proteome</keyword>
<accession>A0ABW5GIY0</accession>
<name>A0ABW5GIY0_9PSEU</name>
<dbReference type="InterPro" id="IPR038332">
    <property type="entry name" value="PPE_sf"/>
</dbReference>
<feature type="compositionally biased region" description="Gly residues" evidence="1">
    <location>
        <begin position="268"/>
        <end position="295"/>
    </location>
</feature>
<feature type="compositionally biased region" description="Polar residues" evidence="1">
    <location>
        <begin position="255"/>
        <end position="265"/>
    </location>
</feature>
<feature type="compositionally biased region" description="Low complexity" evidence="1">
    <location>
        <begin position="417"/>
        <end position="433"/>
    </location>
</feature>
<evidence type="ECO:0000313" key="2">
    <source>
        <dbReference type="EMBL" id="MFD2460790.1"/>
    </source>
</evidence>
<feature type="compositionally biased region" description="Low complexity" evidence="1">
    <location>
        <begin position="308"/>
        <end position="323"/>
    </location>
</feature>
<dbReference type="RefSeq" id="WP_345394357.1">
    <property type="nucleotide sequence ID" value="NZ_BAABHG010000006.1"/>
</dbReference>
<feature type="region of interest" description="Disordered" evidence="1">
    <location>
        <begin position="1"/>
        <end position="51"/>
    </location>
</feature>
<gene>
    <name evidence="2" type="ORF">ACFSYJ_19445</name>
</gene>
<feature type="compositionally biased region" description="Basic and acidic residues" evidence="1">
    <location>
        <begin position="461"/>
        <end position="473"/>
    </location>
</feature>
<protein>
    <recommendedName>
        <fullName evidence="4">PPE family protein</fullName>
    </recommendedName>
</protein>
<feature type="region of interest" description="Disordered" evidence="1">
    <location>
        <begin position="240"/>
        <end position="481"/>
    </location>
</feature>
<feature type="compositionally biased region" description="Basic and acidic residues" evidence="1">
    <location>
        <begin position="20"/>
        <end position="33"/>
    </location>
</feature>
<feature type="compositionally biased region" description="Gly residues" evidence="1">
    <location>
        <begin position="382"/>
        <end position="408"/>
    </location>
</feature>
<evidence type="ECO:0000313" key="3">
    <source>
        <dbReference type="Proteomes" id="UP001597419"/>
    </source>
</evidence>
<evidence type="ECO:0008006" key="4">
    <source>
        <dbReference type="Google" id="ProtNLM"/>
    </source>
</evidence>
<dbReference type="Proteomes" id="UP001597419">
    <property type="component" value="Unassembled WGS sequence"/>
</dbReference>
<comment type="caution">
    <text evidence="2">The sequence shown here is derived from an EMBL/GenBank/DDBJ whole genome shotgun (WGS) entry which is preliminary data.</text>
</comment>
<reference evidence="3" key="1">
    <citation type="journal article" date="2019" name="Int. J. Syst. Evol. Microbiol.">
        <title>The Global Catalogue of Microorganisms (GCM) 10K type strain sequencing project: providing services to taxonomists for standard genome sequencing and annotation.</title>
        <authorList>
            <consortium name="The Broad Institute Genomics Platform"/>
            <consortium name="The Broad Institute Genome Sequencing Center for Infectious Disease"/>
            <person name="Wu L."/>
            <person name="Ma J."/>
        </authorList>
    </citation>
    <scope>NUCLEOTIDE SEQUENCE [LARGE SCALE GENOMIC DNA]</scope>
    <source>
        <strain evidence="3">CGMCC 4.7643</strain>
    </source>
</reference>
<proteinExistence type="predicted"/>
<organism evidence="2 3">
    <name type="scientific">Amycolatopsis samaneae</name>
    <dbReference type="NCBI Taxonomy" id="664691"/>
    <lineage>
        <taxon>Bacteria</taxon>
        <taxon>Bacillati</taxon>
        <taxon>Actinomycetota</taxon>
        <taxon>Actinomycetes</taxon>
        <taxon>Pseudonocardiales</taxon>
        <taxon>Pseudonocardiaceae</taxon>
        <taxon>Amycolatopsis</taxon>
    </lineage>
</organism>
<sequence>MNQPHRAQHQQSAGEFYAETQRKLAENAHHLGSEDQWDAQGGIDRQTQDMASVYSVTQGHALLQGQTPRSDYPTPEQHYPGMSHEQLYGMAHDNLDLEQINGYSETTKGFGDWLADVSNAFADAGSGAQAQWQGDAASGAHGFFQSTASHAEQASNAVQLTSNRYSQQSAAAHFAKTNMPEPTGFNQDAEVDKAVQQYMSGDHAAATETFSGITAKQQQSDESHRRAVEIMQNLDSTYQETASTQPTYTPPPQPGNDSTTASSAHTTGFGGNTGTTGGIGPGTGTPGTPGGGQFTGGSTPYSGGGNSYGPSPGITTGTGNPNLPGGGPAMRPPLTTPGPIGRGDFGLAGAPPVSNPGGGDITRGKPGSGSGRAGSNFAGSRVSGGGYTQGKGTTGGEPGGGKGTGAGKVAGERLERGATAAANAGKSGAAGAPGAAGAGGKKKEEDKEHKNKMPLQDDEVFEVKPDRGPDGEKIVPPVIGG</sequence>
<feature type="compositionally biased region" description="Polar residues" evidence="1">
    <location>
        <begin position="1"/>
        <end position="13"/>
    </location>
</feature>
<dbReference type="EMBL" id="JBHUKU010000009">
    <property type="protein sequence ID" value="MFD2460790.1"/>
    <property type="molecule type" value="Genomic_DNA"/>
</dbReference>
<evidence type="ECO:0000256" key="1">
    <source>
        <dbReference type="SAM" id="MobiDB-lite"/>
    </source>
</evidence>
<feature type="compositionally biased region" description="Gly residues" evidence="1">
    <location>
        <begin position="356"/>
        <end position="372"/>
    </location>
</feature>
<feature type="compositionally biased region" description="Basic and acidic residues" evidence="1">
    <location>
        <begin position="441"/>
        <end position="451"/>
    </location>
</feature>
<dbReference type="Gene3D" id="1.20.1260.20">
    <property type="entry name" value="PPE superfamily"/>
    <property type="match status" value="1"/>
</dbReference>